<reference evidence="4" key="1">
    <citation type="submission" date="2016-05" db="EMBL/GenBank/DDBJ databases">
        <title>Comparative genomics of biotechnologically important yeasts.</title>
        <authorList>
            <consortium name="DOE Joint Genome Institute"/>
            <person name="Riley R."/>
            <person name="Haridas S."/>
            <person name="Wolfe K.H."/>
            <person name="Lopes M.R."/>
            <person name="Hittinger C.T."/>
            <person name="Goker M."/>
            <person name="Salamov A."/>
            <person name="Wisecaver J."/>
            <person name="Long T.M."/>
            <person name="Aerts A.L."/>
            <person name="Barry K."/>
            <person name="Choi C."/>
            <person name="Clum A."/>
            <person name="Coughlan A.Y."/>
            <person name="Deshpande S."/>
            <person name="Douglass A.P."/>
            <person name="Hanson S.J."/>
            <person name="Klenk H.-P."/>
            <person name="Labutti K."/>
            <person name="Lapidus A."/>
            <person name="Lindquist E."/>
            <person name="Lipzen A."/>
            <person name="Meier-Kolthoff J.P."/>
            <person name="Ohm R.A."/>
            <person name="Otillar R.P."/>
            <person name="Pangilinan J."/>
            <person name="Peng Y."/>
            <person name="Rokas A."/>
            <person name="Rosa C.A."/>
            <person name="Scheuner C."/>
            <person name="Sibirny A.A."/>
            <person name="Slot J.C."/>
            <person name="Stielow J.B."/>
            <person name="Sun H."/>
            <person name="Kurtzman C.P."/>
            <person name="Blackwell M."/>
            <person name="Grigoriev I.V."/>
            <person name="Jeffries T.W."/>
        </authorList>
    </citation>
    <scope>NUCLEOTIDE SEQUENCE [LARGE SCALE GENOMIC DNA]</scope>
    <source>
        <strain evidence="4">NRRL Y-12698</strain>
    </source>
</reference>
<dbReference type="EMBL" id="KV454443">
    <property type="protein sequence ID" value="ODQ77119.1"/>
    <property type="molecule type" value="Genomic_DNA"/>
</dbReference>
<protein>
    <recommendedName>
        <fullName evidence="5">Calcipressin</fullName>
    </recommendedName>
</protein>
<comment type="similarity">
    <text evidence="1">Belongs to the RCAN family.</text>
</comment>
<dbReference type="Proteomes" id="UP000094336">
    <property type="component" value="Unassembled WGS sequence"/>
</dbReference>
<evidence type="ECO:0000313" key="3">
    <source>
        <dbReference type="EMBL" id="ODQ77119.1"/>
    </source>
</evidence>
<dbReference type="GO" id="GO:0019722">
    <property type="term" value="P:calcium-mediated signaling"/>
    <property type="evidence" value="ECO:0007669"/>
    <property type="project" value="InterPro"/>
</dbReference>
<dbReference type="GO" id="GO:0008597">
    <property type="term" value="F:calcium-dependent protein serine/threonine phosphatase regulator activity"/>
    <property type="evidence" value="ECO:0007669"/>
    <property type="project" value="TreeGrafter"/>
</dbReference>
<dbReference type="GO" id="GO:0005737">
    <property type="term" value="C:cytoplasm"/>
    <property type="evidence" value="ECO:0007669"/>
    <property type="project" value="TreeGrafter"/>
</dbReference>
<keyword evidence="4" id="KW-1185">Reference proteome</keyword>
<evidence type="ECO:0000313" key="4">
    <source>
        <dbReference type="Proteomes" id="UP000094336"/>
    </source>
</evidence>
<proteinExistence type="inferred from homology"/>
<dbReference type="PANTHER" id="PTHR10300:SF14">
    <property type="entry name" value="PROTEIN SARAH"/>
    <property type="match status" value="1"/>
</dbReference>
<evidence type="ECO:0000256" key="1">
    <source>
        <dbReference type="ARBA" id="ARBA00008209"/>
    </source>
</evidence>
<organism evidence="3 4">
    <name type="scientific">Babjeviella inositovora NRRL Y-12698</name>
    <dbReference type="NCBI Taxonomy" id="984486"/>
    <lineage>
        <taxon>Eukaryota</taxon>
        <taxon>Fungi</taxon>
        <taxon>Dikarya</taxon>
        <taxon>Ascomycota</taxon>
        <taxon>Saccharomycotina</taxon>
        <taxon>Pichiomycetes</taxon>
        <taxon>Serinales incertae sedis</taxon>
        <taxon>Babjeviella</taxon>
    </lineage>
</organism>
<name>A0A1E3QHE9_9ASCO</name>
<dbReference type="GO" id="GO:0005634">
    <property type="term" value="C:nucleus"/>
    <property type="evidence" value="ECO:0007669"/>
    <property type="project" value="TreeGrafter"/>
</dbReference>
<dbReference type="OrthoDB" id="17212at2759"/>
<dbReference type="PANTHER" id="PTHR10300">
    <property type="entry name" value="CALCIPRESSIN"/>
    <property type="match status" value="1"/>
</dbReference>
<sequence>MSSTFMSEVTKLKTSNTLIVSLPTSPDSDAQLDELLQLLQDVLVSDSDPEEYNLVPLPSFHRLLVVCSSQETARNVYNSIMATGVSTIRSHVSFSAKDNHFTSVSAEEILPPTFAALEYLQLPPEDAHTRFLISPPPSPPVGWNFSVKEDGPNANTYHDINELRDLLFQRLLVGDEKLVKVVKHESGTEEVSRRNGSPIIILDPPASPGELTGTTSKSLEHVKTPMPPLDYALYEK</sequence>
<dbReference type="InterPro" id="IPR006931">
    <property type="entry name" value="Calcipressin"/>
</dbReference>
<evidence type="ECO:0008006" key="5">
    <source>
        <dbReference type="Google" id="ProtNLM"/>
    </source>
</evidence>
<dbReference type="GeneID" id="30147992"/>
<dbReference type="Pfam" id="PF04847">
    <property type="entry name" value="Calcipressin"/>
    <property type="match status" value="1"/>
</dbReference>
<dbReference type="RefSeq" id="XP_018982447.1">
    <property type="nucleotide sequence ID" value="XM_019130139.1"/>
</dbReference>
<dbReference type="STRING" id="984486.A0A1E3QHE9"/>
<accession>A0A1E3QHE9</accession>
<evidence type="ECO:0000256" key="2">
    <source>
        <dbReference type="SAM" id="MobiDB-lite"/>
    </source>
</evidence>
<dbReference type="AlphaFoldDB" id="A0A1E3QHE9"/>
<feature type="region of interest" description="Disordered" evidence="2">
    <location>
        <begin position="186"/>
        <end position="224"/>
    </location>
</feature>
<gene>
    <name evidence="3" type="ORF">BABINDRAFT_163847</name>
</gene>